<dbReference type="PANTHER" id="PTHR42892">
    <property type="entry name" value="GLUCOSAMINE-6-PHOSPHATE DEAMINASE-LIKE PROTEIN BT_0258-RELATED"/>
    <property type="match status" value="1"/>
</dbReference>
<evidence type="ECO:0000313" key="1">
    <source>
        <dbReference type="EMBL" id="SEU18599.1"/>
    </source>
</evidence>
<dbReference type="GeneID" id="93280271"/>
<dbReference type="EMBL" id="FOIM01000047">
    <property type="protein sequence ID" value="SEU18599.1"/>
    <property type="molecule type" value="Genomic_DNA"/>
</dbReference>
<dbReference type="SUPFAM" id="SSF100950">
    <property type="entry name" value="NagB/RpiA/CoA transferase-like"/>
    <property type="match status" value="1"/>
</dbReference>
<protein>
    <submittedName>
        <fullName evidence="1">Glucosamine-6-phosphate deaminase</fullName>
    </submittedName>
</protein>
<sequence length="302" mass="34532">MNEYVISREELRKWCSVPVDELGTHPDRKMELMMGEDKAALLEEIGNMITDEVIAKNAAGKNTVWILPGGIGKVYDVFIRRVNEERISLKNLYVFHVDQWLDWEYRLFPTTNLRFSMKGKMLQSFYAKIDPELNVPEDQRYFPDPADPDLIDNKIEELGGVDTILGGVGCKGLIGWNERPISNVHHITLEQYANSKTRAIHMTDETIIAYAEREFGGCYEALPPNGITIGMKSMLTAKRAIFIVMTGSWKETVVRVAMFSEPTVEYPVTLFPKYVPQCIMCCDRKTADHVISREYQDAPILR</sequence>
<dbReference type="InterPro" id="IPR037171">
    <property type="entry name" value="NagB/RpiA_transferase-like"/>
</dbReference>
<accession>A0A1I0K479</accession>
<proteinExistence type="predicted"/>
<dbReference type="STRING" id="460384.SAMN05216313_14714"/>
<organism evidence="1 2">
    <name type="scientific">Enterocloster lavalensis</name>
    <dbReference type="NCBI Taxonomy" id="460384"/>
    <lineage>
        <taxon>Bacteria</taxon>
        <taxon>Bacillati</taxon>
        <taxon>Bacillota</taxon>
        <taxon>Clostridia</taxon>
        <taxon>Lachnospirales</taxon>
        <taxon>Lachnospiraceae</taxon>
        <taxon>Enterocloster</taxon>
    </lineage>
</organism>
<dbReference type="AlphaFoldDB" id="A0A1I0K479"/>
<dbReference type="InterPro" id="IPR052960">
    <property type="entry name" value="GlcN6P_deaminase-like"/>
</dbReference>
<gene>
    <name evidence="1" type="ORF">SAMN05216313_14714</name>
</gene>
<dbReference type="RefSeq" id="WP_092371217.1">
    <property type="nucleotide sequence ID" value="NZ_DAINWJ010000087.1"/>
</dbReference>
<reference evidence="2" key="1">
    <citation type="submission" date="2016-10" db="EMBL/GenBank/DDBJ databases">
        <authorList>
            <person name="Varghese N."/>
            <person name="Submissions S."/>
        </authorList>
    </citation>
    <scope>NUCLEOTIDE SEQUENCE [LARGE SCALE GENOMIC DNA]</scope>
    <source>
        <strain evidence="2">NLAE-zl-G277</strain>
    </source>
</reference>
<keyword evidence="2" id="KW-1185">Reference proteome</keyword>
<evidence type="ECO:0000313" key="2">
    <source>
        <dbReference type="Proteomes" id="UP000198508"/>
    </source>
</evidence>
<dbReference type="PANTHER" id="PTHR42892:SF1">
    <property type="entry name" value="GLUCOSAMINE-6-PHOSPHATE ISOMERASE"/>
    <property type="match status" value="1"/>
</dbReference>
<dbReference type="Gene3D" id="3.40.50.1360">
    <property type="match status" value="1"/>
</dbReference>
<dbReference type="Proteomes" id="UP000198508">
    <property type="component" value="Unassembled WGS sequence"/>
</dbReference>
<name>A0A1I0K479_9FIRM</name>